<keyword evidence="2" id="KW-1185">Reference proteome</keyword>
<accession>J3LIM6</accession>
<sequence length="305" mass="34277">MEKEKNDNLEVFLQAATPHLRWRSASIFMVDECFQAPSNVWQLDSKKDEVDYFTLQDLWEHYAESSVYGLAVPARLESGNTTITQHFVPYLSALQLYTTKPLLASSRGSMASETDSWSDGSTGDKLSRSWDAALSDDDYSSQHSSSSLSAKQDGRLNFQYIEWSSPYERVPLADKVAELAQRYPCLTSLNSAQLSPSSWMSVAWYPIYHIPANRNLKGSSACFLTYHSLSSVFQDNVSGSSSRSAGVSPFGLATYRAEGELWASARSSHLYWAASSWLKQLRAYHPDFIFFTSHRPSAFLPPRLL</sequence>
<dbReference type="Pfam" id="PF05623">
    <property type="entry name" value="DUF789"/>
    <property type="match status" value="1"/>
</dbReference>
<organism evidence="1">
    <name type="scientific">Oryza brachyantha</name>
    <name type="common">malo sina</name>
    <dbReference type="NCBI Taxonomy" id="4533"/>
    <lineage>
        <taxon>Eukaryota</taxon>
        <taxon>Viridiplantae</taxon>
        <taxon>Streptophyta</taxon>
        <taxon>Embryophyta</taxon>
        <taxon>Tracheophyta</taxon>
        <taxon>Spermatophyta</taxon>
        <taxon>Magnoliopsida</taxon>
        <taxon>Liliopsida</taxon>
        <taxon>Poales</taxon>
        <taxon>Poaceae</taxon>
        <taxon>BOP clade</taxon>
        <taxon>Oryzoideae</taxon>
        <taxon>Oryzeae</taxon>
        <taxon>Oryzinae</taxon>
        <taxon>Oryza</taxon>
    </lineage>
</organism>
<dbReference type="PANTHER" id="PTHR31343:SF29">
    <property type="entry name" value="DUF789 DOMAIN-CONTAINING PROTEIN"/>
    <property type="match status" value="1"/>
</dbReference>
<evidence type="ECO:0000313" key="1">
    <source>
        <dbReference type="EnsemblPlants" id="OB02G44930.1"/>
    </source>
</evidence>
<evidence type="ECO:0000313" key="2">
    <source>
        <dbReference type="Proteomes" id="UP000006038"/>
    </source>
</evidence>
<dbReference type="OrthoDB" id="1896065at2759"/>
<dbReference type="eggNOG" id="ENOG502QQ4H">
    <property type="taxonomic scope" value="Eukaryota"/>
</dbReference>
<dbReference type="OMA" id="HDYPCLM"/>
<proteinExistence type="predicted"/>
<name>J3LIM6_ORYBR</name>
<dbReference type="KEGG" id="obr:102703286"/>
<dbReference type="Proteomes" id="UP000006038">
    <property type="component" value="Unassembled WGS sequence"/>
</dbReference>
<dbReference type="GeneID" id="102703286"/>
<reference evidence="1" key="1">
    <citation type="submission" date="2013-04" db="UniProtKB">
        <authorList>
            <consortium name="EnsemblPlants"/>
        </authorList>
    </citation>
    <scope>IDENTIFICATION</scope>
</reference>
<dbReference type="InterPro" id="IPR008507">
    <property type="entry name" value="DUF789"/>
</dbReference>
<dbReference type="PANTHER" id="PTHR31343">
    <property type="entry name" value="T15D22.8"/>
    <property type="match status" value="1"/>
</dbReference>
<dbReference type="AlphaFoldDB" id="J3LIM6"/>
<dbReference type="RefSeq" id="XP_015689158.1">
    <property type="nucleotide sequence ID" value="XM_015833672.2"/>
</dbReference>
<dbReference type="RefSeq" id="XP_040377223.1">
    <property type="nucleotide sequence ID" value="XM_040521289.1"/>
</dbReference>
<dbReference type="Gramene" id="OB02G44930.1">
    <property type="protein sequence ID" value="OB02G44930.1"/>
    <property type="gene ID" value="OB02G44930"/>
</dbReference>
<dbReference type="EnsemblPlants" id="OB02G44930.1">
    <property type="protein sequence ID" value="OB02G44930.1"/>
    <property type="gene ID" value="OB02G44930"/>
</dbReference>
<gene>
    <name evidence="1" type="primary">LOC102703286</name>
</gene>
<dbReference type="HOGENOM" id="CLU_035287_2_0_1"/>
<protein>
    <submittedName>
        <fullName evidence="1">Uncharacterized protein</fullName>
    </submittedName>
</protein>